<evidence type="ECO:0000313" key="1">
    <source>
        <dbReference type="EMBL" id="RNA29647.1"/>
    </source>
</evidence>
<gene>
    <name evidence="1" type="ORF">BpHYR1_032195</name>
</gene>
<reference evidence="1 2" key="1">
    <citation type="journal article" date="2018" name="Sci. Rep.">
        <title>Genomic signatures of local adaptation to the degree of environmental predictability in rotifers.</title>
        <authorList>
            <person name="Franch-Gras L."/>
            <person name="Hahn C."/>
            <person name="Garcia-Roger E.M."/>
            <person name="Carmona M.J."/>
            <person name="Serra M."/>
            <person name="Gomez A."/>
        </authorList>
    </citation>
    <scope>NUCLEOTIDE SEQUENCE [LARGE SCALE GENOMIC DNA]</scope>
    <source>
        <strain evidence="1">HYR1</strain>
    </source>
</reference>
<keyword evidence="2" id="KW-1185">Reference proteome</keyword>
<proteinExistence type="predicted"/>
<sequence>MERVLIKRKLFFIMRLANNKFTKTLVNNILNETRDKENRTSKKSVIDEMKTILEEKDNLGNMAAKASERIKLENMLNKEESKDGTTESIKYLFRESSEKNSKIVELLLKSY</sequence>
<protein>
    <submittedName>
        <fullName evidence="1">Uncharacterized protein</fullName>
    </submittedName>
</protein>
<accession>A0A3M7S238</accession>
<organism evidence="1 2">
    <name type="scientific">Brachionus plicatilis</name>
    <name type="common">Marine rotifer</name>
    <name type="synonym">Brachionus muelleri</name>
    <dbReference type="NCBI Taxonomy" id="10195"/>
    <lineage>
        <taxon>Eukaryota</taxon>
        <taxon>Metazoa</taxon>
        <taxon>Spiralia</taxon>
        <taxon>Gnathifera</taxon>
        <taxon>Rotifera</taxon>
        <taxon>Eurotatoria</taxon>
        <taxon>Monogononta</taxon>
        <taxon>Pseudotrocha</taxon>
        <taxon>Ploima</taxon>
        <taxon>Brachionidae</taxon>
        <taxon>Brachionus</taxon>
    </lineage>
</organism>
<dbReference type="EMBL" id="REGN01002180">
    <property type="protein sequence ID" value="RNA29647.1"/>
    <property type="molecule type" value="Genomic_DNA"/>
</dbReference>
<evidence type="ECO:0000313" key="2">
    <source>
        <dbReference type="Proteomes" id="UP000276133"/>
    </source>
</evidence>
<dbReference type="Proteomes" id="UP000276133">
    <property type="component" value="Unassembled WGS sequence"/>
</dbReference>
<name>A0A3M7S238_BRAPC</name>
<comment type="caution">
    <text evidence="1">The sequence shown here is derived from an EMBL/GenBank/DDBJ whole genome shotgun (WGS) entry which is preliminary data.</text>
</comment>
<dbReference type="AlphaFoldDB" id="A0A3M7S238"/>